<evidence type="ECO:0000256" key="4">
    <source>
        <dbReference type="HAMAP-Rule" id="MF_01909"/>
    </source>
</evidence>
<organism evidence="6 7">
    <name type="scientific">Methanofollis tationis</name>
    <dbReference type="NCBI Taxonomy" id="81417"/>
    <lineage>
        <taxon>Archaea</taxon>
        <taxon>Methanobacteriati</taxon>
        <taxon>Methanobacteriota</taxon>
        <taxon>Stenosarchaea group</taxon>
        <taxon>Methanomicrobia</taxon>
        <taxon>Methanomicrobiales</taxon>
        <taxon>Methanomicrobiaceae</taxon>
        <taxon>Methanofollis</taxon>
    </lineage>
</organism>
<comment type="similarity">
    <text evidence="4">Belongs to the TFE family.</text>
</comment>
<dbReference type="InterPro" id="IPR016481">
    <property type="entry name" value="TF_E_archaea"/>
</dbReference>
<gene>
    <name evidence="4" type="primary">tfe</name>
    <name evidence="6" type="ORF">HWN36_11130</name>
</gene>
<evidence type="ECO:0000313" key="6">
    <source>
        <dbReference type="EMBL" id="NVO67843.1"/>
    </source>
</evidence>
<dbReference type="PANTHER" id="PTHR13097">
    <property type="entry name" value="TRANSCRIPTION INITIATION FACTOR IIE, ALPHA SUBUNIT"/>
    <property type="match status" value="1"/>
</dbReference>
<dbReference type="OrthoDB" id="5935at2157"/>
<comment type="function">
    <text evidence="4">Transcription factor that plays a role in the activation of archaeal genes transcribed by RNA polymerase. Facilitates transcription initiation by enhancing TATA-box recognition by TATA-box-binding protein (Tbp), and transcription factor B (Tfb) and RNA polymerase recruitment. Not absolutely required for transcription in vitro, but particularly important in cases where Tbp or Tfb function is not optimal. It dynamically alters the nucleic acid-binding properties of RNA polymerases by stabilizing the initiation complex and destabilizing elongation complexes. Seems to translocate with the RNA polymerase following initiation and acts by binding to the non template strand of the transcription bubble in elongation complexes.</text>
</comment>
<dbReference type="GO" id="GO:0003677">
    <property type="term" value="F:DNA binding"/>
    <property type="evidence" value="ECO:0007669"/>
    <property type="project" value="UniProtKB-KW"/>
</dbReference>
<sequence>MVGKDEMLADPAIRAYLLRLIGNEGINLMERFPPEGEFSDEELAEKTGINLNSVRHTLYTLYERRLAEYRRIKDPDTGWLTYLWMLRTDQVYPVLKEELEHVLELLVKREKYEEENDFFICDECGIFTFNDVFATDFACPRCGQPLKHFDNEMLLGALKRRIEAIRKSTGHV</sequence>
<proteinExistence type="inferred from homology"/>
<accession>A0A7K4HRC8</accession>
<dbReference type="SMART" id="SM00531">
    <property type="entry name" value="TFIIE"/>
    <property type="match status" value="1"/>
</dbReference>
<dbReference type="AlphaFoldDB" id="A0A7K4HRC8"/>
<dbReference type="InterPro" id="IPR017919">
    <property type="entry name" value="TFIIE/TFIIEa_HTH"/>
</dbReference>
<feature type="domain" description="HTH TFE/IIEalpha-type" evidence="5">
    <location>
        <begin position="9"/>
        <end position="92"/>
    </location>
</feature>
<protein>
    <recommendedName>
        <fullName evidence="4">Transcription factor E</fullName>
        <shortName evidence="4">TFE</shortName>
    </recommendedName>
    <alternativeName>
        <fullName evidence="4">TFIIE subunit alpha homolog</fullName>
    </alternativeName>
    <alternativeName>
        <fullName evidence="4">Transcription initiation factor TFIIE</fullName>
    </alternativeName>
</protein>
<dbReference type="InterPro" id="IPR002853">
    <property type="entry name" value="TFIIE_asu"/>
</dbReference>
<dbReference type="RefSeq" id="WP_176789451.1">
    <property type="nucleotide sequence ID" value="NZ_JABXWR010000001.1"/>
</dbReference>
<dbReference type="InterPro" id="IPR036390">
    <property type="entry name" value="WH_DNA-bd_sf"/>
</dbReference>
<evidence type="ECO:0000256" key="1">
    <source>
        <dbReference type="ARBA" id="ARBA00023015"/>
    </source>
</evidence>
<dbReference type="InterPro" id="IPR039997">
    <property type="entry name" value="TFE"/>
</dbReference>
<dbReference type="SUPFAM" id="SSF46785">
    <property type="entry name" value="Winged helix' DNA-binding domain"/>
    <property type="match status" value="1"/>
</dbReference>
<reference evidence="6 7" key="1">
    <citation type="submission" date="2020-06" db="EMBL/GenBank/DDBJ databases">
        <title>Methanofollis fontis sp. nov., a methanogen isolated from marine sediments near a cold seep at Four-Way Closure Ridge offshore southwestern Taiwan.</title>
        <authorList>
            <person name="Chen S.-C."/>
            <person name="Teng N.-H."/>
            <person name="Lin Y.-S."/>
            <person name="Lai M.-C."/>
            <person name="Chen H.-H."/>
            <person name="Wang C.-C."/>
        </authorList>
    </citation>
    <scope>NUCLEOTIDE SEQUENCE [LARGE SCALE GENOMIC DNA]</scope>
    <source>
        <strain evidence="6 7">DSM 2702</strain>
    </source>
</reference>
<comment type="caution">
    <text evidence="6">The sequence shown here is derived from an EMBL/GenBank/DDBJ whole genome shotgun (WGS) entry which is preliminary data.</text>
</comment>
<evidence type="ECO:0000256" key="2">
    <source>
        <dbReference type="ARBA" id="ARBA00023125"/>
    </source>
</evidence>
<dbReference type="PROSITE" id="PS51344">
    <property type="entry name" value="HTH_TFE_IIE"/>
    <property type="match status" value="1"/>
</dbReference>
<dbReference type="EMBL" id="JABXWR010000001">
    <property type="protein sequence ID" value="NVO67843.1"/>
    <property type="molecule type" value="Genomic_DNA"/>
</dbReference>
<dbReference type="Proteomes" id="UP000570823">
    <property type="component" value="Unassembled WGS sequence"/>
</dbReference>
<evidence type="ECO:0000256" key="3">
    <source>
        <dbReference type="ARBA" id="ARBA00023163"/>
    </source>
</evidence>
<evidence type="ECO:0000313" key="7">
    <source>
        <dbReference type="Proteomes" id="UP000570823"/>
    </source>
</evidence>
<dbReference type="InterPro" id="IPR036388">
    <property type="entry name" value="WH-like_DNA-bd_sf"/>
</dbReference>
<dbReference type="InterPro" id="IPR024550">
    <property type="entry name" value="TFIIEa/SarR/Rpc3_HTH_dom"/>
</dbReference>
<keyword evidence="1 4" id="KW-0805">Transcription regulation</keyword>
<dbReference type="PIRSF" id="PIRSF006373">
    <property type="entry name" value="TF_E_archaea"/>
    <property type="match status" value="1"/>
</dbReference>
<keyword evidence="7" id="KW-1185">Reference proteome</keyword>
<comment type="domain">
    <text evidence="4">The winged helix domain is involved in binding to DNA in the preinitiation complex.</text>
</comment>
<keyword evidence="2 4" id="KW-0238">DNA-binding</keyword>
<name>A0A7K4HRC8_9EURY</name>
<keyword evidence="3 4" id="KW-0804">Transcription</keyword>
<comment type="subunit">
    <text evidence="4">Monomer. Interaction with RNA polymerase subunits RpoF and RpoE is necessary for Tfe stimulatory transcription activity. Able to interact with Tbp and RNA polymerase in the absence of DNA promoter. Interacts both with the preinitiation and elongation complexes.</text>
</comment>
<dbReference type="Pfam" id="PF02002">
    <property type="entry name" value="TFIIE_alpha"/>
    <property type="match status" value="1"/>
</dbReference>
<evidence type="ECO:0000259" key="5">
    <source>
        <dbReference type="PROSITE" id="PS51344"/>
    </source>
</evidence>
<dbReference type="HAMAP" id="MF_01909">
    <property type="entry name" value="TFE_arch"/>
    <property type="match status" value="1"/>
</dbReference>
<dbReference type="GO" id="GO:0006367">
    <property type="term" value="P:transcription initiation at RNA polymerase II promoter"/>
    <property type="evidence" value="ECO:0007669"/>
    <property type="project" value="InterPro"/>
</dbReference>
<dbReference type="Gene3D" id="1.10.10.10">
    <property type="entry name" value="Winged helix-like DNA-binding domain superfamily/Winged helix DNA-binding domain"/>
    <property type="match status" value="1"/>
</dbReference>
<dbReference type="PANTHER" id="PTHR13097:SF7">
    <property type="entry name" value="GENERAL TRANSCRIPTION FACTOR IIE SUBUNIT 1"/>
    <property type="match status" value="1"/>
</dbReference>
<dbReference type="GO" id="GO:0006355">
    <property type="term" value="P:regulation of DNA-templated transcription"/>
    <property type="evidence" value="ECO:0007669"/>
    <property type="project" value="InterPro"/>
</dbReference>